<dbReference type="EMBL" id="RQZG01000005">
    <property type="protein sequence ID" value="RRD05693.1"/>
    <property type="molecule type" value="Genomic_DNA"/>
</dbReference>
<feature type="domain" description="Major facilitator superfamily (MFS) profile" evidence="6">
    <location>
        <begin position="172"/>
        <end position="390"/>
    </location>
</feature>
<comment type="subcellular location">
    <subcellularLocation>
        <location evidence="1">Cell membrane</location>
        <topology evidence="1">Multi-pass membrane protein</topology>
    </subcellularLocation>
</comment>
<accession>A0A3P1TB46</accession>
<dbReference type="OrthoDB" id="4686510at2"/>
<dbReference type="PANTHER" id="PTHR23542">
    <property type="match status" value="1"/>
</dbReference>
<dbReference type="SUPFAM" id="SSF103473">
    <property type="entry name" value="MFS general substrate transporter"/>
    <property type="match status" value="1"/>
</dbReference>
<name>A0A3P1TB46_9ACTN</name>
<dbReference type="InterPro" id="IPR020846">
    <property type="entry name" value="MFS_dom"/>
</dbReference>
<dbReference type="PROSITE" id="PS50850">
    <property type="entry name" value="MFS"/>
    <property type="match status" value="1"/>
</dbReference>
<feature type="transmembrane region" description="Helical" evidence="5">
    <location>
        <begin position="205"/>
        <end position="232"/>
    </location>
</feature>
<dbReference type="GO" id="GO:0022857">
    <property type="term" value="F:transmembrane transporter activity"/>
    <property type="evidence" value="ECO:0007669"/>
    <property type="project" value="InterPro"/>
</dbReference>
<keyword evidence="3 5" id="KW-1133">Transmembrane helix</keyword>
<dbReference type="Proteomes" id="UP000280819">
    <property type="component" value="Unassembled WGS sequence"/>
</dbReference>
<feature type="transmembrane region" description="Helical" evidence="5">
    <location>
        <begin position="297"/>
        <end position="316"/>
    </location>
</feature>
<dbReference type="RefSeq" id="WP_124843800.1">
    <property type="nucleotide sequence ID" value="NZ_RQZG01000005.1"/>
</dbReference>
<evidence type="ECO:0000256" key="2">
    <source>
        <dbReference type="ARBA" id="ARBA00022692"/>
    </source>
</evidence>
<keyword evidence="4 5" id="KW-0472">Membrane</keyword>
<dbReference type="Gene3D" id="1.20.1250.20">
    <property type="entry name" value="MFS general substrate transporter like domains"/>
    <property type="match status" value="1"/>
</dbReference>
<feature type="transmembrane region" description="Helical" evidence="5">
    <location>
        <begin position="356"/>
        <end position="376"/>
    </location>
</feature>
<gene>
    <name evidence="7" type="ORF">EII34_05640</name>
</gene>
<proteinExistence type="predicted"/>
<feature type="transmembrane region" description="Helical" evidence="5">
    <location>
        <begin position="78"/>
        <end position="109"/>
    </location>
</feature>
<reference evidence="7 8" key="1">
    <citation type="submission" date="2018-11" db="EMBL/GenBank/DDBJ databases">
        <title>Genomes From Bacteria Associated with the Canine Oral Cavity: a Test Case for Automated Genome-Based Taxonomic Assignment.</title>
        <authorList>
            <person name="Coil D.A."/>
            <person name="Jospin G."/>
            <person name="Darling A.E."/>
            <person name="Wallis C."/>
            <person name="Davis I.J."/>
            <person name="Harris S."/>
            <person name="Eisen J.A."/>
            <person name="Holcombe L.J."/>
            <person name="O'Flynn C."/>
        </authorList>
    </citation>
    <scope>NUCLEOTIDE SEQUENCE [LARGE SCALE GENOMIC DNA]</scope>
    <source>
        <strain evidence="7 8">OH887_COT-365</strain>
    </source>
</reference>
<dbReference type="AlphaFoldDB" id="A0A3P1TB46"/>
<protein>
    <submittedName>
        <fullName evidence="7">MFS transporter</fullName>
    </submittedName>
</protein>
<dbReference type="Pfam" id="PF07690">
    <property type="entry name" value="MFS_1"/>
    <property type="match status" value="1"/>
</dbReference>
<evidence type="ECO:0000256" key="4">
    <source>
        <dbReference type="ARBA" id="ARBA00023136"/>
    </source>
</evidence>
<dbReference type="InterPro" id="IPR036259">
    <property type="entry name" value="MFS_trans_sf"/>
</dbReference>
<dbReference type="InterPro" id="IPR011701">
    <property type="entry name" value="MFS"/>
</dbReference>
<feature type="transmembrane region" description="Helical" evidence="5">
    <location>
        <begin position="244"/>
        <end position="265"/>
    </location>
</feature>
<evidence type="ECO:0000313" key="8">
    <source>
        <dbReference type="Proteomes" id="UP000280819"/>
    </source>
</evidence>
<evidence type="ECO:0000259" key="6">
    <source>
        <dbReference type="PROSITE" id="PS50850"/>
    </source>
</evidence>
<feature type="transmembrane region" description="Helical" evidence="5">
    <location>
        <begin position="44"/>
        <end position="66"/>
    </location>
</feature>
<feature type="transmembrane region" description="Helical" evidence="5">
    <location>
        <begin position="272"/>
        <end position="291"/>
    </location>
</feature>
<feature type="transmembrane region" description="Helical" evidence="5">
    <location>
        <begin position="328"/>
        <end position="350"/>
    </location>
</feature>
<evidence type="ECO:0000313" key="7">
    <source>
        <dbReference type="EMBL" id="RRD05693.1"/>
    </source>
</evidence>
<evidence type="ECO:0000256" key="1">
    <source>
        <dbReference type="ARBA" id="ARBA00004651"/>
    </source>
</evidence>
<dbReference type="GO" id="GO:0005886">
    <property type="term" value="C:plasma membrane"/>
    <property type="evidence" value="ECO:0007669"/>
    <property type="project" value="UniProtKB-SubCell"/>
</dbReference>
<keyword evidence="2 5" id="KW-0812">Transmembrane</keyword>
<organism evidence="7 8">
    <name type="scientific">Arachnia propionica</name>
    <dbReference type="NCBI Taxonomy" id="1750"/>
    <lineage>
        <taxon>Bacteria</taxon>
        <taxon>Bacillati</taxon>
        <taxon>Actinomycetota</taxon>
        <taxon>Actinomycetes</taxon>
        <taxon>Propionibacteriales</taxon>
        <taxon>Propionibacteriaceae</taxon>
        <taxon>Arachnia</taxon>
    </lineage>
</organism>
<evidence type="ECO:0000256" key="3">
    <source>
        <dbReference type="ARBA" id="ARBA00022989"/>
    </source>
</evidence>
<comment type="caution">
    <text evidence="7">The sequence shown here is derived from an EMBL/GenBank/DDBJ whole genome shotgun (WGS) entry which is preliminary data.</text>
</comment>
<sequence length="390" mass="39363">MGHFVELLRTPGLARVIVAQLIARLPAGMTSLGLLMHIEHLKGNYASAGAVLAALSIGMAVAGPVISRQLHRFGTQTVLLACLLLSTASLVPVVLAPVPLWALILLAALGGATIPPVQPTVRTLYPTMVPAHQVQALFSLDAALQEIIWVLGPVLVTTLAVTLGTATAMITILVIQVVGGLLFILDPAVRGLRIPASTGRFGSVLVNPVVLLITGLSILVIGCLAAMEAAVVGTFGKGSLLSGYVLAISAFGSMVGGLAVGHLILRRWSLTLRLVVVAVGMGAATVLSGFWGITAALFVTGLGTAPVIAAMSAIIAGNVDFADTAEAYGWLTTGQLVGAAVGSAAAGLAIDAFGGAGGMATSFTLAALAVVGAAVCSSISNRHPQELTLT</sequence>
<feature type="transmembrane region" description="Helical" evidence="5">
    <location>
        <begin position="12"/>
        <end position="38"/>
    </location>
</feature>
<dbReference type="PANTHER" id="PTHR23542:SF1">
    <property type="entry name" value="MAJOR FACILITATOR SUPERFAMILY (MFS) PROFILE DOMAIN-CONTAINING PROTEIN"/>
    <property type="match status" value="1"/>
</dbReference>
<feature type="transmembrane region" description="Helical" evidence="5">
    <location>
        <begin position="159"/>
        <end position="185"/>
    </location>
</feature>
<evidence type="ECO:0000256" key="5">
    <source>
        <dbReference type="SAM" id="Phobius"/>
    </source>
</evidence>